<dbReference type="InterPro" id="IPR010998">
    <property type="entry name" value="Integrase_recombinase_N"/>
</dbReference>
<keyword evidence="3" id="KW-0238">DNA-binding</keyword>
<dbReference type="Gene3D" id="1.10.150.130">
    <property type="match status" value="1"/>
</dbReference>
<evidence type="ECO:0000256" key="3">
    <source>
        <dbReference type="ARBA" id="ARBA00023125"/>
    </source>
</evidence>
<sequence>MVKRTRMTEMEAYAVKTRQSEPVSSRGKGTLLLERKASGAINAYYRERTPSSDNRLPLGILAKKPKPGTEESDLDGMRAEALRVAGEVGKAGGLGKYLELRAEQAAETQTAADAARLDAELAAAELARVAEITAARGSFADLFLDYIEARRGKATPGVVKELERLFKTNMQHHTVIMAMKARDVRTDHILAVLNPIWERGSKVQAERMRSFLVAAFNHGLTAESVVGRANAKVYSLELNPAAMVKVEKVSAPVVRALSDTELRTFWETIGSTEGVGPVMALLFQFVVATGGQRIKNIMETTWADYNLEAGTVRLMHRKGRGGQTQSRVHLVPLTPRAIQIIEQVRVINGDFAWPWTTNGKQHIVISSPTHAVADWLDSKHAVIEQQQVPNFSPRDLRRTCTQLMQKHGVDDRLSDLLQAHGQTGVVASHYRNNPEAALPEKRRAVELFDGALALVLGEVKERADNVVLLSSRMV</sequence>
<dbReference type="GO" id="GO:0003677">
    <property type="term" value="F:DNA binding"/>
    <property type="evidence" value="ECO:0007669"/>
    <property type="project" value="UniProtKB-KW"/>
</dbReference>
<dbReference type="GO" id="GO:0006310">
    <property type="term" value="P:DNA recombination"/>
    <property type="evidence" value="ECO:0007669"/>
    <property type="project" value="UniProtKB-KW"/>
</dbReference>
<dbReference type="PANTHER" id="PTHR30629:SF2">
    <property type="entry name" value="PROPHAGE INTEGRASE INTS-RELATED"/>
    <property type="match status" value="1"/>
</dbReference>
<dbReference type="Pfam" id="PF00589">
    <property type="entry name" value="Phage_integrase"/>
    <property type="match status" value="1"/>
</dbReference>
<name>A0A1H4U7X0_PSEAG</name>
<dbReference type="PANTHER" id="PTHR30629">
    <property type="entry name" value="PROPHAGE INTEGRASE"/>
    <property type="match status" value="1"/>
</dbReference>
<dbReference type="Gene3D" id="1.10.443.10">
    <property type="entry name" value="Intergrase catalytic core"/>
    <property type="match status" value="1"/>
</dbReference>
<evidence type="ECO:0000256" key="1">
    <source>
        <dbReference type="ARBA" id="ARBA00008857"/>
    </source>
</evidence>
<dbReference type="InterPro" id="IPR011010">
    <property type="entry name" value="DNA_brk_join_enz"/>
</dbReference>
<keyword evidence="2" id="KW-0229">DNA integration</keyword>
<dbReference type="EMBL" id="FNSC01000001">
    <property type="protein sequence ID" value="SEC64819.1"/>
    <property type="molecule type" value="Genomic_DNA"/>
</dbReference>
<keyword evidence="4" id="KW-0233">DNA recombination</keyword>
<accession>A0A1H4U7X0</accession>
<evidence type="ECO:0000256" key="2">
    <source>
        <dbReference type="ARBA" id="ARBA00022908"/>
    </source>
</evidence>
<dbReference type="InterPro" id="IPR050808">
    <property type="entry name" value="Phage_Integrase"/>
</dbReference>
<protein>
    <submittedName>
        <fullName evidence="6">Phage integrase family protein</fullName>
    </submittedName>
</protein>
<dbReference type="STRING" id="53406.SAMN05421553_1204"/>
<dbReference type="GO" id="GO:0015074">
    <property type="term" value="P:DNA integration"/>
    <property type="evidence" value="ECO:0007669"/>
    <property type="project" value="UniProtKB-KW"/>
</dbReference>
<organism evidence="6 7">
    <name type="scientific">Pseudomonas anguilliseptica</name>
    <dbReference type="NCBI Taxonomy" id="53406"/>
    <lineage>
        <taxon>Bacteria</taxon>
        <taxon>Pseudomonadati</taxon>
        <taxon>Pseudomonadota</taxon>
        <taxon>Gammaproteobacteria</taxon>
        <taxon>Pseudomonadales</taxon>
        <taxon>Pseudomonadaceae</taxon>
        <taxon>Pseudomonas</taxon>
    </lineage>
</organism>
<dbReference type="InterPro" id="IPR002104">
    <property type="entry name" value="Integrase_catalytic"/>
</dbReference>
<dbReference type="Proteomes" id="UP000242849">
    <property type="component" value="Unassembled WGS sequence"/>
</dbReference>
<gene>
    <name evidence="6" type="ORF">SAMN05421553_1204</name>
</gene>
<evidence type="ECO:0000256" key="4">
    <source>
        <dbReference type="ARBA" id="ARBA00023172"/>
    </source>
</evidence>
<dbReference type="AlphaFoldDB" id="A0A1H4U7X0"/>
<comment type="similarity">
    <text evidence="1">Belongs to the 'phage' integrase family.</text>
</comment>
<evidence type="ECO:0000313" key="6">
    <source>
        <dbReference type="EMBL" id="SEC64819.1"/>
    </source>
</evidence>
<proteinExistence type="inferred from homology"/>
<reference evidence="7" key="1">
    <citation type="submission" date="2016-10" db="EMBL/GenBank/DDBJ databases">
        <authorList>
            <person name="Varghese N."/>
            <person name="Submissions S."/>
        </authorList>
    </citation>
    <scope>NUCLEOTIDE SEQUENCE [LARGE SCALE GENOMIC DNA]</scope>
    <source>
        <strain evidence="7">DSM 12111</strain>
    </source>
</reference>
<dbReference type="SUPFAM" id="SSF56349">
    <property type="entry name" value="DNA breaking-rejoining enzymes"/>
    <property type="match status" value="1"/>
</dbReference>
<feature type="domain" description="Tyr recombinase" evidence="5">
    <location>
        <begin position="252"/>
        <end position="443"/>
    </location>
</feature>
<dbReference type="InterPro" id="IPR013762">
    <property type="entry name" value="Integrase-like_cat_sf"/>
</dbReference>
<evidence type="ECO:0000259" key="5">
    <source>
        <dbReference type="PROSITE" id="PS51898"/>
    </source>
</evidence>
<evidence type="ECO:0000313" key="7">
    <source>
        <dbReference type="Proteomes" id="UP000242849"/>
    </source>
</evidence>
<dbReference type="PROSITE" id="PS51898">
    <property type="entry name" value="TYR_RECOMBINASE"/>
    <property type="match status" value="1"/>
</dbReference>
<keyword evidence="7" id="KW-1185">Reference proteome</keyword>